<evidence type="ECO:0000313" key="11">
    <source>
        <dbReference type="Proteomes" id="UP000199045"/>
    </source>
</evidence>
<feature type="binding site" evidence="6">
    <location>
        <position position="50"/>
    </location>
    <ligand>
        <name>FAD</name>
        <dbReference type="ChEBI" id="CHEBI:57692"/>
    </ligand>
</feature>
<dbReference type="FunFam" id="3.30.390.30:FF:000001">
    <property type="entry name" value="Dihydrolipoyl dehydrogenase"/>
    <property type="match status" value="1"/>
</dbReference>
<comment type="cofactor">
    <cofactor evidence="6">
        <name>FAD</name>
        <dbReference type="ChEBI" id="CHEBI:57692"/>
    </cofactor>
    <text evidence="6">Binds 1 FAD per subunit.</text>
</comment>
<dbReference type="Pfam" id="PF07992">
    <property type="entry name" value="Pyr_redox_2"/>
    <property type="match status" value="1"/>
</dbReference>
<feature type="binding site" evidence="6">
    <location>
        <begin position="180"/>
        <end position="187"/>
    </location>
    <ligand>
        <name>NAD(+)</name>
        <dbReference type="ChEBI" id="CHEBI:57540"/>
    </ligand>
</feature>
<dbReference type="InterPro" id="IPR036188">
    <property type="entry name" value="FAD/NAD-bd_sf"/>
</dbReference>
<dbReference type="AlphaFoldDB" id="A0A1G7N6D1"/>
<dbReference type="SUPFAM" id="SSF51905">
    <property type="entry name" value="FAD/NAD(P)-binding domain"/>
    <property type="match status" value="1"/>
</dbReference>
<evidence type="ECO:0000256" key="1">
    <source>
        <dbReference type="ARBA" id="ARBA00007532"/>
    </source>
</evidence>
<keyword evidence="2" id="KW-0285">Flavoprotein</keyword>
<dbReference type="PRINTS" id="PR00411">
    <property type="entry name" value="PNDRDTASEI"/>
</dbReference>
<evidence type="ECO:0000256" key="7">
    <source>
        <dbReference type="PIRSR" id="PIRSR000350-4"/>
    </source>
</evidence>
<keyword evidence="6" id="KW-0547">Nucleotide-binding</keyword>
<protein>
    <submittedName>
        <fullName evidence="10">Pyruvate/2-oxoglutarate dehydrogenase complex, dihydrolipoamide dehydrogenase (E3) component</fullName>
    </submittedName>
</protein>
<dbReference type="PANTHER" id="PTHR43014:SF2">
    <property type="entry name" value="MERCURIC REDUCTASE"/>
    <property type="match status" value="1"/>
</dbReference>
<evidence type="ECO:0000259" key="9">
    <source>
        <dbReference type="Pfam" id="PF07992"/>
    </source>
</evidence>
<evidence type="ECO:0000313" key="10">
    <source>
        <dbReference type="EMBL" id="SDF69638.1"/>
    </source>
</evidence>
<keyword evidence="4" id="KW-0560">Oxidoreductase</keyword>
<evidence type="ECO:0000256" key="2">
    <source>
        <dbReference type="ARBA" id="ARBA00022630"/>
    </source>
</evidence>
<dbReference type="InterPro" id="IPR023753">
    <property type="entry name" value="FAD/NAD-binding_dom"/>
</dbReference>
<dbReference type="Gene3D" id="3.50.50.60">
    <property type="entry name" value="FAD/NAD(P)-binding domain"/>
    <property type="match status" value="2"/>
</dbReference>
<dbReference type="InterPro" id="IPR016156">
    <property type="entry name" value="FAD/NAD-linked_Rdtase_dimer_sf"/>
</dbReference>
<dbReference type="GO" id="GO:0003955">
    <property type="term" value="F:NAD(P)H dehydrogenase (quinone) activity"/>
    <property type="evidence" value="ECO:0007669"/>
    <property type="project" value="TreeGrafter"/>
</dbReference>
<dbReference type="EMBL" id="FNBN01000002">
    <property type="protein sequence ID" value="SDF69638.1"/>
    <property type="molecule type" value="Genomic_DNA"/>
</dbReference>
<evidence type="ECO:0000256" key="5">
    <source>
        <dbReference type="PIRSR" id="PIRSR000350-2"/>
    </source>
</evidence>
<dbReference type="GO" id="GO:0050660">
    <property type="term" value="F:flavin adenine dinucleotide binding"/>
    <property type="evidence" value="ECO:0007669"/>
    <property type="project" value="TreeGrafter"/>
</dbReference>
<feature type="domain" description="Pyridine nucleotide-disulphide oxidoreductase dimerisation" evidence="8">
    <location>
        <begin position="346"/>
        <end position="453"/>
    </location>
</feature>
<feature type="binding site" evidence="6">
    <location>
        <position position="311"/>
    </location>
    <ligand>
        <name>FAD</name>
        <dbReference type="ChEBI" id="CHEBI:57692"/>
    </ligand>
</feature>
<feature type="domain" description="FAD/NAD(P)-binding" evidence="9">
    <location>
        <begin position="5"/>
        <end position="322"/>
    </location>
</feature>
<gene>
    <name evidence="10" type="ORF">SAMN04488121_102684</name>
</gene>
<evidence type="ECO:0000259" key="8">
    <source>
        <dbReference type="Pfam" id="PF02852"/>
    </source>
</evidence>
<dbReference type="PIRSF" id="PIRSF000350">
    <property type="entry name" value="Mercury_reductase_MerA"/>
    <property type="match status" value="1"/>
</dbReference>
<comment type="similarity">
    <text evidence="1">Belongs to the class-I pyridine nucleotide-disulfide oxidoreductase family.</text>
</comment>
<evidence type="ECO:0000256" key="4">
    <source>
        <dbReference type="ARBA" id="ARBA00023002"/>
    </source>
</evidence>
<sequence>MRKFDAIVIGSGQGGVPLAKKLAKAGWQTAIVEKRWIGGTCINDGCTPTKSMIASGAAAHIIANSQEWGITVSDYKVDLEKIVARKNKVVQSFREGATKGMEKTQGLSIIYGEAVFNGDKTLSVKLQDGGQEEIAAEHIFINTGTLPSIPPIPGLDTVNYLTNTTIMELTKLPTHLMVLGSGYVGLEFGQLFRRLGCQVTIIDKNKQLLQHEDEDVAVAVKKVMETSGVTMFSSANVQKVEQTGEAIRLQLTANGETHAITGSHLLVAAGRTPQSKSLQPEKTGLALDEKGYIPVNDKLETNVPGIYALGDVKGGPAFTHISYNDHLVIYKNLIHMENVSIKDRPIPYCMFTDPQLGRVGLTEKEAKAAGYKVKVACLDMTRVARAIETGNTQGFMKAVIDSNTDKLLGVAILGPEGGEVMSALQLAMLGGLTVTQLKEMIFAHPLYAESINNLFMTLDK</sequence>
<dbReference type="InterPro" id="IPR001100">
    <property type="entry name" value="Pyr_nuc-diS_OxRdtase"/>
</dbReference>
<dbReference type="Gene3D" id="3.30.390.30">
    <property type="match status" value="1"/>
</dbReference>
<proteinExistence type="inferred from homology"/>
<dbReference type="PRINTS" id="PR00368">
    <property type="entry name" value="FADPNR"/>
</dbReference>
<evidence type="ECO:0000256" key="3">
    <source>
        <dbReference type="ARBA" id="ARBA00022827"/>
    </source>
</evidence>
<keyword evidence="3 6" id="KW-0274">FAD</keyword>
<dbReference type="PANTHER" id="PTHR43014">
    <property type="entry name" value="MERCURIC REDUCTASE"/>
    <property type="match status" value="1"/>
</dbReference>
<dbReference type="SUPFAM" id="SSF55424">
    <property type="entry name" value="FAD/NAD-linked reductases, dimerisation (C-terminal) domain"/>
    <property type="match status" value="1"/>
</dbReference>
<dbReference type="STRING" id="104663.SAMN04488121_102684"/>
<accession>A0A1G7N6D1</accession>
<keyword evidence="6" id="KW-0520">NAD</keyword>
<name>A0A1G7N6D1_CHIFI</name>
<reference evidence="10 11" key="1">
    <citation type="submission" date="2016-10" db="EMBL/GenBank/DDBJ databases">
        <authorList>
            <person name="de Groot N.N."/>
        </authorList>
    </citation>
    <scope>NUCLEOTIDE SEQUENCE [LARGE SCALE GENOMIC DNA]</scope>
    <source>
        <strain evidence="10 11">DSM 527</strain>
    </source>
</reference>
<dbReference type="RefSeq" id="WP_089831241.1">
    <property type="nucleotide sequence ID" value="NZ_FNBN01000002.1"/>
</dbReference>
<organism evidence="10 11">
    <name type="scientific">Chitinophaga filiformis</name>
    <name type="common">Myxococcus filiformis</name>
    <name type="synonym">Flexibacter filiformis</name>
    <dbReference type="NCBI Taxonomy" id="104663"/>
    <lineage>
        <taxon>Bacteria</taxon>
        <taxon>Pseudomonadati</taxon>
        <taxon>Bacteroidota</taxon>
        <taxon>Chitinophagia</taxon>
        <taxon>Chitinophagales</taxon>
        <taxon>Chitinophagaceae</taxon>
        <taxon>Chitinophaga</taxon>
    </lineage>
</organism>
<feature type="disulfide bond" description="Redox-active" evidence="7">
    <location>
        <begin position="41"/>
        <end position="46"/>
    </location>
</feature>
<dbReference type="OrthoDB" id="9800167at2"/>
<keyword evidence="10" id="KW-0670">Pyruvate</keyword>
<feature type="active site" description="Proton acceptor" evidence="5">
    <location>
        <position position="444"/>
    </location>
</feature>
<evidence type="ECO:0000256" key="6">
    <source>
        <dbReference type="PIRSR" id="PIRSR000350-3"/>
    </source>
</evidence>
<dbReference type="Proteomes" id="UP000199045">
    <property type="component" value="Unassembled WGS sequence"/>
</dbReference>
<dbReference type="Pfam" id="PF02852">
    <property type="entry name" value="Pyr_redox_dim"/>
    <property type="match status" value="1"/>
</dbReference>
<feature type="binding site" evidence="6">
    <location>
        <position position="270"/>
    </location>
    <ligand>
        <name>NAD(+)</name>
        <dbReference type="ChEBI" id="CHEBI:57540"/>
    </ligand>
</feature>
<dbReference type="InterPro" id="IPR004099">
    <property type="entry name" value="Pyr_nucl-diS_OxRdtase_dimer"/>
</dbReference>